<sequence>MTETPSPAAFTVFGEYLRYLRRRARLTQRELGAAVGYSEAHIARLEGGQRVPDPAVVRAQFIEALGLKDDPEAAQQLIRLAESARETRHALKAGAPGAGQGPPTNLRTQLTSFVGRAEEIAEVKRLLGEARLLTLTGPGGVGKTRLAVQVASEVLSLYPDGVWVVPLASVQDGARVPHAVAAALGLPAQDVVTVESLRNRLLDARALIVLDTCEHLIGACATLAVRLVQMCPNLTVLATSREPLNVPGEVIWQVPPMRCDEAMQLFVERARAVRPEFTLDANDEALLVQMCQQLDGLPLAIELAAARLRVLSLEQIAARLDDRFGLLIGGNRLAPPKQQALRTMMDWSYDLLSEAERALLRRLAIFPADWTLELAEAVCAWEPEGEATTSVILRREDVLGLLTQLVNKSLVVVDERGGQLHYSLSNTIRQYAHEKLVEAGEFDAVYRRYLAYLPLTPPREAPANAAPRRARQKRPSQSPALHTT</sequence>
<dbReference type="InterPro" id="IPR027417">
    <property type="entry name" value="P-loop_NTPase"/>
</dbReference>
<evidence type="ECO:0000313" key="3">
    <source>
        <dbReference type="EMBL" id="PJF48638.1"/>
    </source>
</evidence>
<dbReference type="Pfam" id="PF00931">
    <property type="entry name" value="NB-ARC"/>
    <property type="match status" value="1"/>
</dbReference>
<dbReference type="GO" id="GO:0043531">
    <property type="term" value="F:ADP binding"/>
    <property type="evidence" value="ECO:0007669"/>
    <property type="project" value="InterPro"/>
</dbReference>
<dbReference type="SMART" id="SM00530">
    <property type="entry name" value="HTH_XRE"/>
    <property type="match status" value="1"/>
</dbReference>
<comment type="caution">
    <text evidence="3">The sequence shown here is derived from an EMBL/GenBank/DDBJ whole genome shotgun (WGS) entry which is preliminary data.</text>
</comment>
<dbReference type="GO" id="GO:0003677">
    <property type="term" value="F:DNA binding"/>
    <property type="evidence" value="ECO:0007669"/>
    <property type="project" value="InterPro"/>
</dbReference>
<dbReference type="PROSITE" id="PS50943">
    <property type="entry name" value="HTH_CROC1"/>
    <property type="match status" value="1"/>
</dbReference>
<feature type="region of interest" description="Disordered" evidence="1">
    <location>
        <begin position="460"/>
        <end position="484"/>
    </location>
</feature>
<dbReference type="Pfam" id="PF25872">
    <property type="entry name" value="HTH_77"/>
    <property type="match status" value="1"/>
</dbReference>
<dbReference type="InterPro" id="IPR010982">
    <property type="entry name" value="Lambda_DNA-bd_dom_sf"/>
</dbReference>
<gene>
    <name evidence="3" type="ORF">CUN48_02405</name>
</gene>
<name>A0A2M8QFU3_9CHLR</name>
<evidence type="ECO:0000313" key="4">
    <source>
        <dbReference type="Proteomes" id="UP000230790"/>
    </source>
</evidence>
<dbReference type="EMBL" id="PGTN01000009">
    <property type="protein sequence ID" value="PJF48638.1"/>
    <property type="molecule type" value="Genomic_DNA"/>
</dbReference>
<evidence type="ECO:0000259" key="2">
    <source>
        <dbReference type="PROSITE" id="PS50943"/>
    </source>
</evidence>
<protein>
    <recommendedName>
        <fullName evidence="2">HTH cro/C1-type domain-containing protein</fullName>
    </recommendedName>
</protein>
<dbReference type="CDD" id="cd00093">
    <property type="entry name" value="HTH_XRE"/>
    <property type="match status" value="1"/>
</dbReference>
<evidence type="ECO:0000256" key="1">
    <source>
        <dbReference type="SAM" id="MobiDB-lite"/>
    </source>
</evidence>
<dbReference type="Gene3D" id="1.10.10.10">
    <property type="entry name" value="Winged helix-like DNA-binding domain superfamily/Winged helix DNA-binding domain"/>
    <property type="match status" value="1"/>
</dbReference>
<dbReference type="Gene3D" id="1.10.260.40">
    <property type="entry name" value="lambda repressor-like DNA-binding domains"/>
    <property type="match status" value="1"/>
</dbReference>
<dbReference type="Gene3D" id="3.40.50.300">
    <property type="entry name" value="P-loop containing nucleotide triphosphate hydrolases"/>
    <property type="match status" value="1"/>
</dbReference>
<feature type="domain" description="HTH cro/C1-type" evidence="2">
    <location>
        <begin position="17"/>
        <end position="56"/>
    </location>
</feature>
<dbReference type="InterPro" id="IPR036388">
    <property type="entry name" value="WH-like_DNA-bd_sf"/>
</dbReference>
<dbReference type="PANTHER" id="PTHR47691">
    <property type="entry name" value="REGULATOR-RELATED"/>
    <property type="match status" value="1"/>
</dbReference>
<dbReference type="Proteomes" id="UP000230790">
    <property type="component" value="Unassembled WGS sequence"/>
</dbReference>
<dbReference type="InterPro" id="IPR002182">
    <property type="entry name" value="NB-ARC"/>
</dbReference>
<dbReference type="Pfam" id="PF13560">
    <property type="entry name" value="HTH_31"/>
    <property type="match status" value="1"/>
</dbReference>
<accession>A0A2M8QFU3</accession>
<reference evidence="3 4" key="1">
    <citation type="submission" date="2017-11" db="EMBL/GenBank/DDBJ databases">
        <title>Evolution of Phototrophy in the Chloroflexi Phylum Driven by Horizontal Gene Transfer.</title>
        <authorList>
            <person name="Ward L.M."/>
            <person name="Hemp J."/>
            <person name="Shih P.M."/>
            <person name="Mcglynn S.E."/>
            <person name="Fischer W."/>
        </authorList>
    </citation>
    <scope>NUCLEOTIDE SEQUENCE [LARGE SCALE GENOMIC DNA]</scope>
    <source>
        <strain evidence="3">JP3_7</strain>
    </source>
</reference>
<dbReference type="InterPro" id="IPR058852">
    <property type="entry name" value="HTH_77"/>
</dbReference>
<proteinExistence type="predicted"/>
<dbReference type="AlphaFoldDB" id="A0A2M8QFU3"/>
<dbReference type="SUPFAM" id="SSF52540">
    <property type="entry name" value="P-loop containing nucleoside triphosphate hydrolases"/>
    <property type="match status" value="1"/>
</dbReference>
<dbReference type="PANTHER" id="PTHR47691:SF3">
    <property type="entry name" value="HTH-TYPE TRANSCRIPTIONAL REGULATOR RV0890C-RELATED"/>
    <property type="match status" value="1"/>
</dbReference>
<organism evidence="3 4">
    <name type="scientific">Candidatus Thermofonsia Clade 3 bacterium</name>
    <dbReference type="NCBI Taxonomy" id="2364212"/>
    <lineage>
        <taxon>Bacteria</taxon>
        <taxon>Bacillati</taxon>
        <taxon>Chloroflexota</taxon>
        <taxon>Candidatus Thermofontia</taxon>
        <taxon>Candidatus Thermofonsia Clade 3</taxon>
    </lineage>
</organism>
<dbReference type="InterPro" id="IPR001387">
    <property type="entry name" value="Cro/C1-type_HTH"/>
</dbReference>
<dbReference type="SUPFAM" id="SSF47413">
    <property type="entry name" value="lambda repressor-like DNA-binding domains"/>
    <property type="match status" value="1"/>
</dbReference>
<dbReference type="PRINTS" id="PR00364">
    <property type="entry name" value="DISEASERSIST"/>
</dbReference>